<dbReference type="InterPro" id="IPR011049">
    <property type="entry name" value="Serralysin-like_metalloprot_C"/>
</dbReference>
<feature type="domain" description="ABC-2 type transporter transmembrane" evidence="7">
    <location>
        <begin position="21"/>
        <end position="156"/>
    </location>
</feature>
<keyword evidence="4 6" id="KW-0472">Membrane</keyword>
<comment type="subcellular location">
    <subcellularLocation>
        <location evidence="1">Membrane</location>
        <topology evidence="1">Multi-pass membrane protein</topology>
    </subcellularLocation>
</comment>
<dbReference type="Gene3D" id="1.10.287.950">
    <property type="entry name" value="Methyl-accepting chemotaxis protein"/>
    <property type="match status" value="2"/>
</dbReference>
<protein>
    <submittedName>
        <fullName evidence="8">YhgE/Pip domain-containing protein</fullName>
    </submittedName>
</protein>
<dbReference type="NCBIfam" id="TIGR03062">
    <property type="entry name" value="pip_yhgE_Cterm"/>
    <property type="match status" value="1"/>
</dbReference>
<keyword evidence="2 6" id="KW-0812">Transmembrane</keyword>
<dbReference type="Proteomes" id="UP001297580">
    <property type="component" value="Chromosome"/>
</dbReference>
<organism evidence="8 9">
    <name type="scientific">Geobacillus thermodenitrificans</name>
    <dbReference type="NCBI Taxonomy" id="33940"/>
    <lineage>
        <taxon>Bacteria</taxon>
        <taxon>Bacillati</taxon>
        <taxon>Bacillota</taxon>
        <taxon>Bacilli</taxon>
        <taxon>Bacillales</taxon>
        <taxon>Anoxybacillaceae</taxon>
        <taxon>Geobacillus</taxon>
    </lineage>
</organism>
<dbReference type="InterPro" id="IPR023908">
    <property type="entry name" value="xxxLxxG_rpt"/>
</dbReference>
<dbReference type="InterPro" id="IPR051328">
    <property type="entry name" value="T7SS_ABC-Transporter"/>
</dbReference>
<dbReference type="NCBIfam" id="TIGR03057">
    <property type="entry name" value="xxxLxxG_by_4"/>
    <property type="match status" value="3"/>
</dbReference>
<keyword evidence="3 6" id="KW-1133">Transmembrane helix</keyword>
<feature type="transmembrane region" description="Helical" evidence="6">
    <location>
        <begin position="698"/>
        <end position="717"/>
    </location>
</feature>
<dbReference type="Pfam" id="PF12698">
    <property type="entry name" value="ABC2_membrane_3"/>
    <property type="match status" value="2"/>
</dbReference>
<dbReference type="Gene3D" id="3.40.1710.10">
    <property type="entry name" value="abc type-2 transporter like domain"/>
    <property type="match status" value="1"/>
</dbReference>
<evidence type="ECO:0000259" key="7">
    <source>
        <dbReference type="Pfam" id="PF12698"/>
    </source>
</evidence>
<proteinExistence type="predicted"/>
<evidence type="ECO:0000256" key="4">
    <source>
        <dbReference type="ARBA" id="ARBA00023136"/>
    </source>
</evidence>
<evidence type="ECO:0000313" key="8">
    <source>
        <dbReference type="EMBL" id="WMV76904.1"/>
    </source>
</evidence>
<dbReference type="SUPFAM" id="SSF58104">
    <property type="entry name" value="Methyl-accepting chemotaxis protein (MCP) signaling domain"/>
    <property type="match status" value="1"/>
</dbReference>
<accession>A0ABY9QHL4</accession>
<feature type="transmembrane region" description="Helical" evidence="6">
    <location>
        <begin position="15"/>
        <end position="38"/>
    </location>
</feature>
<evidence type="ECO:0000256" key="5">
    <source>
        <dbReference type="SAM" id="MobiDB-lite"/>
    </source>
</evidence>
<gene>
    <name evidence="8" type="ORF">HSX42_03715</name>
</gene>
<dbReference type="InterPro" id="IPR013525">
    <property type="entry name" value="ABC2_TM"/>
</dbReference>
<feature type="transmembrane region" description="Helical" evidence="6">
    <location>
        <begin position="756"/>
        <end position="778"/>
    </location>
</feature>
<dbReference type="InterPro" id="IPR017501">
    <property type="entry name" value="Phage_infect_YhgE_C"/>
</dbReference>
<feature type="transmembrane region" description="Helical" evidence="6">
    <location>
        <begin position="632"/>
        <end position="658"/>
    </location>
</feature>
<keyword evidence="9" id="KW-1185">Reference proteome</keyword>
<feature type="transmembrane region" description="Helical" evidence="6">
    <location>
        <begin position="598"/>
        <end position="620"/>
    </location>
</feature>
<dbReference type="SUPFAM" id="SSF101967">
    <property type="entry name" value="Adhesin YadA, collagen-binding domain"/>
    <property type="match status" value="1"/>
</dbReference>
<dbReference type="RefSeq" id="WP_081156980.1">
    <property type="nucleotide sequence ID" value="NZ_CP017690.1"/>
</dbReference>
<feature type="region of interest" description="Disordered" evidence="5">
    <location>
        <begin position="189"/>
        <end position="212"/>
    </location>
</feature>
<evidence type="ECO:0000256" key="6">
    <source>
        <dbReference type="SAM" id="Phobius"/>
    </source>
</evidence>
<dbReference type="EMBL" id="CP133461">
    <property type="protein sequence ID" value="WMV76904.1"/>
    <property type="molecule type" value="Genomic_DNA"/>
</dbReference>
<dbReference type="PANTHER" id="PTHR43077">
    <property type="entry name" value="TRANSPORT PERMEASE YVFS-RELATED"/>
    <property type="match status" value="1"/>
</dbReference>
<evidence type="ECO:0000313" key="9">
    <source>
        <dbReference type="Proteomes" id="UP001297580"/>
    </source>
</evidence>
<evidence type="ECO:0000256" key="3">
    <source>
        <dbReference type="ARBA" id="ARBA00022989"/>
    </source>
</evidence>
<evidence type="ECO:0000256" key="1">
    <source>
        <dbReference type="ARBA" id="ARBA00004141"/>
    </source>
</evidence>
<feature type="domain" description="ABC-2 type transporter transmembrane" evidence="7">
    <location>
        <begin position="579"/>
        <end position="770"/>
    </location>
</feature>
<dbReference type="InterPro" id="IPR017500">
    <property type="entry name" value="Phage_infect_YhgE_N"/>
</dbReference>
<feature type="transmembrane region" description="Helical" evidence="6">
    <location>
        <begin position="670"/>
        <end position="691"/>
    </location>
</feature>
<name>A0ABY9QHL4_GEOTD</name>
<sequence>MLIKELRTIIFRPKVLIPILAILLIPLLYSGSFLWAFWDPYGHVDQLPVAVVNEDKGAVLDGKKINLGDDVVKRLKENGTFDWQFVSRKQVDDGLKNQRYYMAVIIPSDFSANATTVQSGNPKPLRLVYIPNEGANYLAGKIGDSAIEAIKEEISKNVTKTYAETMLTNMKAAADGLDKASQGANQLHDGLRTAGQGSRSLSDGMEAAERGSASLAAGAEKVKDGASDLSHYLTELAEKSLTFENGLQEASDGAKQLQTGATALQDGLGKLAVGSQKLASGAVEAQNGASSLANGLHTSLHSMKELQSQLPSLTSGANELRDGAAELGEGIQAWQQKAGEAADGASEVNIGLQQYAAQLERLIEQTDDPQQKATLQTLYEQLQPLVKGSESVATGIRGLADQAGRIKNGASQLADGAAAFASGQQAVQEGIGKLVNGQQQLVDGADRLVAGQQTLVDGAKELENQLQAAYQGAQTVAVGSSKLADGVNQLATGSSQLVSGTSELADGANKLSDGVSAVAEGATSLHQGFDSLLRGGRSLSTGLVRLEQGAGELADRLSEGAEKADSIQANERVSEMIADPVQNDKRPLHHVPNYGTGFAPYFLSLGLFVGALLLTIVFPLREPVERPSSGVAWFFGKWGVLAIVSAAQTLLADAWVLYGLDLHVQSVWRFLLFTWIISMAFMMIVQFLVTLFDNPGRFLAILLLIAQLIGSAGTYPLELIPDALQSLHPWLPMTHAIHGLRTVISGGDFVLMWKEAAILAIVATVFALGTLAYFCLLYRRRYAVWTETETTVEA</sequence>
<reference evidence="8 9" key="1">
    <citation type="submission" date="2023-08" db="EMBL/GenBank/DDBJ databases">
        <title>Complete genome sequence of Geobacillus thermodenitrificans K1041, a genetically tractable strain representative of the genus Geobacillus.</title>
        <authorList>
            <person name="Kani S."/>
            <person name="Suzuki H."/>
        </authorList>
    </citation>
    <scope>NUCLEOTIDE SEQUENCE [LARGE SCALE GENOMIC DNA]</scope>
    <source>
        <strain evidence="8 9">K1041</strain>
    </source>
</reference>
<dbReference type="NCBIfam" id="TIGR03061">
    <property type="entry name" value="pip_yhgE_Nterm"/>
    <property type="match status" value="1"/>
</dbReference>
<evidence type="ECO:0000256" key="2">
    <source>
        <dbReference type="ARBA" id="ARBA00022692"/>
    </source>
</evidence>
<dbReference type="PANTHER" id="PTHR43077:SF5">
    <property type="entry name" value="PHAGE INFECTION PROTEIN"/>
    <property type="match status" value="1"/>
</dbReference>